<evidence type="ECO:0000313" key="3">
    <source>
        <dbReference type="RefSeq" id="XP_059606545.1"/>
    </source>
</evidence>
<dbReference type="GeneID" id="84593414"/>
<feature type="transmembrane region" description="Helical" evidence="2">
    <location>
        <begin position="136"/>
        <end position="156"/>
    </location>
</feature>
<proteinExistence type="predicted"/>
<reference evidence="3" key="2">
    <citation type="submission" date="2025-08" db="UniProtKB">
        <authorList>
            <consortium name="RefSeq"/>
        </authorList>
    </citation>
    <scope>IDENTIFICATION</scope>
</reference>
<sequence>METGGRRRVEGEQEFFSSFWGGRNLKRREDAGCQDYPAILLTAQAELPSHCPGRSSSSSTAARRSYQCPLLIATRWTRIDSTAFAAGGSPDWVRLSLTSSVRTLRNRPKAVKGGSVERESDVGAEQSRQRERERRCLVLVVCSLLYTTLLEQALAFNFHSQARPCCQYPATPASFSAVSLPITSFLFRRRYYSPSTLLFPMCCPSSFFRNIGAPP</sequence>
<feature type="transmembrane region" description="Helical" evidence="2">
    <location>
        <begin position="168"/>
        <end position="187"/>
    </location>
</feature>
<dbReference type="KEGG" id="ang:An16g05080"/>
<name>A0AAJ8E3Y0_ASPNG</name>
<dbReference type="VEuPathDB" id="FungiDB:An16g05080"/>
<organism evidence="3">
    <name type="scientific">Aspergillus niger</name>
    <dbReference type="NCBI Taxonomy" id="5061"/>
    <lineage>
        <taxon>Eukaryota</taxon>
        <taxon>Fungi</taxon>
        <taxon>Dikarya</taxon>
        <taxon>Ascomycota</taxon>
        <taxon>Pezizomycotina</taxon>
        <taxon>Eurotiomycetes</taxon>
        <taxon>Eurotiomycetidae</taxon>
        <taxon>Eurotiales</taxon>
        <taxon>Aspergillaceae</taxon>
        <taxon>Aspergillus</taxon>
        <taxon>Aspergillus subgen. Circumdati</taxon>
    </lineage>
</organism>
<dbReference type="AlphaFoldDB" id="A0AAJ8E3Y0"/>
<keyword evidence="2" id="KW-1133">Transmembrane helix</keyword>
<keyword evidence="2" id="KW-0472">Membrane</keyword>
<evidence type="ECO:0000256" key="1">
    <source>
        <dbReference type="SAM" id="MobiDB-lite"/>
    </source>
</evidence>
<protein>
    <submittedName>
        <fullName evidence="3">Uncharacterized protein</fullName>
    </submittedName>
</protein>
<feature type="compositionally biased region" description="Basic and acidic residues" evidence="1">
    <location>
        <begin position="115"/>
        <end position="127"/>
    </location>
</feature>
<evidence type="ECO:0000256" key="2">
    <source>
        <dbReference type="SAM" id="Phobius"/>
    </source>
</evidence>
<feature type="region of interest" description="Disordered" evidence="1">
    <location>
        <begin position="106"/>
        <end position="127"/>
    </location>
</feature>
<gene>
    <name evidence="3" type="ORF">An16g05080</name>
</gene>
<reference evidence="3" key="1">
    <citation type="submission" date="2025-02" db="EMBL/GenBank/DDBJ databases">
        <authorList>
            <consortium name="NCBI Genome Project"/>
        </authorList>
    </citation>
    <scope>NUCLEOTIDE SEQUENCE</scope>
</reference>
<accession>A0AAJ8E3Y0</accession>
<keyword evidence="2" id="KW-0812">Transmembrane</keyword>
<dbReference type="RefSeq" id="XP_059606545.1">
    <property type="nucleotide sequence ID" value="XM_059745126.1"/>
</dbReference>